<organism evidence="2 3">
    <name type="scientific">Mycolicibacter engbaekii</name>
    <dbReference type="NCBI Taxonomy" id="188915"/>
    <lineage>
        <taxon>Bacteria</taxon>
        <taxon>Bacillati</taxon>
        <taxon>Actinomycetota</taxon>
        <taxon>Actinomycetes</taxon>
        <taxon>Mycobacteriales</taxon>
        <taxon>Mycobacteriaceae</taxon>
        <taxon>Mycolicibacter</taxon>
    </lineage>
</organism>
<keyword evidence="3" id="KW-1185">Reference proteome</keyword>
<dbReference type="InterPro" id="IPR016984">
    <property type="entry name" value="UCP031853"/>
</dbReference>
<dbReference type="PANTHER" id="PTHR30015">
    <property type="entry name" value="MRR RESTRICTION SYSTEM PROTEIN"/>
    <property type="match status" value="1"/>
</dbReference>
<sequence>MTAMWMVRSDGGLRYDDFRDRSAAGIGFRQIAALAKPGVDRKTLAKAYREAEPGIKEQAAVVSAAQVYRFVNEIAVNDWVITYSPDNRTYLVGTVTGPAELHQDWADQGMGLARPITWQTVELNRDDLSPVAKNSLGPTLTVFQLSEAVRTEVLSLLHGTAAPTPSDDTVEADDPLRDFPALAFEQIKDRVSALDWSQMQELVAGILRAMGYKTQVSPPGSDLGRDILASPDGFGFERPRIVVEVKHRKGQMGSKDIRGFLGGRHPEDRGLYVSTGGFTKDARYEADRSTVPLALWTPQELTKALVDNYENADATTRSLITLRPLYVPAEVG</sequence>
<dbReference type="Proteomes" id="UP000193465">
    <property type="component" value="Unassembled WGS sequence"/>
</dbReference>
<evidence type="ECO:0000259" key="1">
    <source>
        <dbReference type="Pfam" id="PF04471"/>
    </source>
</evidence>
<keyword evidence="2" id="KW-0255">Endonuclease</keyword>
<dbReference type="Pfam" id="PF04471">
    <property type="entry name" value="Mrr_cat"/>
    <property type="match status" value="1"/>
</dbReference>
<dbReference type="InterPro" id="IPR011335">
    <property type="entry name" value="Restrct_endonuc-II-like"/>
</dbReference>
<dbReference type="STRING" id="188915.AWC02_08385"/>
<dbReference type="AlphaFoldDB" id="A0A1X1TSQ5"/>
<evidence type="ECO:0000313" key="2">
    <source>
        <dbReference type="EMBL" id="ORV47624.1"/>
    </source>
</evidence>
<gene>
    <name evidence="2" type="ORF">AWC02_08385</name>
</gene>
<dbReference type="GO" id="GO:0043590">
    <property type="term" value="C:bacterial nucleoid"/>
    <property type="evidence" value="ECO:0007669"/>
    <property type="project" value="TreeGrafter"/>
</dbReference>
<dbReference type="InterPro" id="IPR052906">
    <property type="entry name" value="Type_IV_Methyl-Rstrct_Enzyme"/>
</dbReference>
<keyword evidence="2" id="KW-0378">Hydrolase</keyword>
<dbReference type="PIRSF" id="PIRSF031853">
    <property type="entry name" value="UPC031853"/>
    <property type="match status" value="1"/>
</dbReference>
<protein>
    <submittedName>
        <fullName evidence="2">Restriction endonuclease</fullName>
    </submittedName>
</protein>
<dbReference type="InterPro" id="IPR007560">
    <property type="entry name" value="Restrct_endonuc_IV_Mrr"/>
</dbReference>
<keyword evidence="2" id="KW-0540">Nuclease</keyword>
<dbReference type="InterPro" id="IPR011856">
    <property type="entry name" value="tRNA_endonuc-like_dom_sf"/>
</dbReference>
<dbReference type="GO" id="GO:0009307">
    <property type="term" value="P:DNA restriction-modification system"/>
    <property type="evidence" value="ECO:0007669"/>
    <property type="project" value="InterPro"/>
</dbReference>
<feature type="domain" description="Restriction endonuclease type IV Mrr" evidence="1">
    <location>
        <begin position="192"/>
        <end position="304"/>
    </location>
</feature>
<dbReference type="Gene3D" id="3.40.1350.10">
    <property type="match status" value="1"/>
</dbReference>
<dbReference type="GO" id="GO:0003677">
    <property type="term" value="F:DNA binding"/>
    <property type="evidence" value="ECO:0007669"/>
    <property type="project" value="InterPro"/>
</dbReference>
<dbReference type="SUPFAM" id="SSF52980">
    <property type="entry name" value="Restriction endonuclease-like"/>
    <property type="match status" value="1"/>
</dbReference>
<dbReference type="EMBL" id="LQOT01000029">
    <property type="protein sequence ID" value="ORV47624.1"/>
    <property type="molecule type" value="Genomic_DNA"/>
</dbReference>
<reference evidence="2 3" key="1">
    <citation type="submission" date="2016-01" db="EMBL/GenBank/DDBJ databases">
        <title>The new phylogeny of the genus Mycobacterium.</title>
        <authorList>
            <person name="Tarcisio F."/>
            <person name="Conor M."/>
            <person name="Antonella G."/>
            <person name="Elisabetta G."/>
            <person name="Giulia F.S."/>
            <person name="Sara T."/>
            <person name="Anna F."/>
            <person name="Clotilde B."/>
            <person name="Roberto B."/>
            <person name="Veronica D.S."/>
            <person name="Fabio R."/>
            <person name="Monica P."/>
            <person name="Olivier J."/>
            <person name="Enrico T."/>
            <person name="Nicola S."/>
        </authorList>
    </citation>
    <scope>NUCLEOTIDE SEQUENCE [LARGE SCALE GENOMIC DNA]</scope>
    <source>
        <strain evidence="2 3">ATCC 27353</strain>
    </source>
</reference>
<dbReference type="RefSeq" id="WP_085128276.1">
    <property type="nucleotide sequence ID" value="NZ_LQOT01000029.1"/>
</dbReference>
<dbReference type="PANTHER" id="PTHR30015:SF7">
    <property type="entry name" value="TYPE IV METHYL-DIRECTED RESTRICTION ENZYME ECOKMRR"/>
    <property type="match status" value="1"/>
</dbReference>
<name>A0A1X1TSQ5_9MYCO</name>
<accession>A0A1X1TSQ5</accession>
<comment type="caution">
    <text evidence="2">The sequence shown here is derived from an EMBL/GenBank/DDBJ whole genome shotgun (WGS) entry which is preliminary data.</text>
</comment>
<evidence type="ECO:0000313" key="3">
    <source>
        <dbReference type="Proteomes" id="UP000193465"/>
    </source>
</evidence>
<proteinExistence type="predicted"/>
<dbReference type="GO" id="GO:0015666">
    <property type="term" value="F:restriction endodeoxyribonuclease activity"/>
    <property type="evidence" value="ECO:0007669"/>
    <property type="project" value="TreeGrafter"/>
</dbReference>